<gene>
    <name evidence="2" type="ORF">SteCoe_7541</name>
</gene>
<evidence type="ECO:0008006" key="4">
    <source>
        <dbReference type="Google" id="ProtNLM"/>
    </source>
</evidence>
<feature type="transmembrane region" description="Helical" evidence="1">
    <location>
        <begin position="12"/>
        <end position="37"/>
    </location>
</feature>
<comment type="caution">
    <text evidence="2">The sequence shown here is derived from an EMBL/GenBank/DDBJ whole genome shotgun (WGS) entry which is preliminary data.</text>
</comment>
<accession>A0A1R2CMB3</accession>
<keyword evidence="1" id="KW-0812">Transmembrane</keyword>
<evidence type="ECO:0000313" key="3">
    <source>
        <dbReference type="Proteomes" id="UP000187209"/>
    </source>
</evidence>
<dbReference type="Proteomes" id="UP000187209">
    <property type="component" value="Unassembled WGS sequence"/>
</dbReference>
<dbReference type="AlphaFoldDB" id="A0A1R2CMB3"/>
<dbReference type="InterPro" id="IPR036465">
    <property type="entry name" value="vWFA_dom_sf"/>
</dbReference>
<reference evidence="2 3" key="1">
    <citation type="submission" date="2016-11" db="EMBL/GenBank/DDBJ databases">
        <title>The macronuclear genome of Stentor coeruleus: a giant cell with tiny introns.</title>
        <authorList>
            <person name="Slabodnick M."/>
            <person name="Ruby J.G."/>
            <person name="Reiff S.B."/>
            <person name="Swart E.C."/>
            <person name="Gosai S."/>
            <person name="Prabakaran S."/>
            <person name="Witkowska E."/>
            <person name="Larue G.E."/>
            <person name="Fisher S."/>
            <person name="Freeman R.M."/>
            <person name="Gunawardena J."/>
            <person name="Chu W."/>
            <person name="Stover N.A."/>
            <person name="Gregory B.D."/>
            <person name="Nowacki M."/>
            <person name="Derisi J."/>
            <person name="Roy S.W."/>
            <person name="Marshall W.F."/>
            <person name="Sood P."/>
        </authorList>
    </citation>
    <scope>NUCLEOTIDE SEQUENCE [LARGE SCALE GENOMIC DNA]</scope>
    <source>
        <strain evidence="2">WM001</strain>
    </source>
</reference>
<dbReference type="InterPro" id="IPR011990">
    <property type="entry name" value="TPR-like_helical_dom_sf"/>
</dbReference>
<dbReference type="OrthoDB" id="431454at2759"/>
<protein>
    <recommendedName>
        <fullName evidence="4">VWFA domain-containing protein</fullName>
    </recommendedName>
</protein>
<name>A0A1R2CMB3_9CILI</name>
<dbReference type="EMBL" id="MPUH01000109">
    <property type="protein sequence ID" value="OMJ90149.1"/>
    <property type="molecule type" value="Genomic_DNA"/>
</dbReference>
<sequence>MKIKGLKRKISFVVIIPLLIGILLTFASSLLPFYLYYPKILDNYTDKMIDTQRETLLKHSSLISNATSVSYIQDIANGVNVISDIIELYLFYGIDVKKSLNYSQIYQNYTDFNPQRIASNTTDKTFYNISVWYASQNWSNLNVQTNLNTSSLFYCIIESAVSIKNIVGSPFKTSYITYQNNGLYFEYPSQYINTTENLCVLSNNTNVNTGKSVFSYDCTNISNCTQCSYCLNTTDNYFEPRCQMYYNYTYNQKVNEVVITTPYILPNTQQLGQTLCRGQWNFTTTQLVLVYCMDFLLDDLLMGELINLANNKQTYSYILDVQGNVLDYKNSETLTNDLDNIYDLEFGTENSHEAKQYKKSILPLFENQISEVKDYEKDGETMMIAVTPILMILGEDTKPVHVASTGVVMKKSSLESKFNSLKSGCNDILLINMYIDIGLLVFIAIVSATWAHRITGSIVSPIDHLLKILVRMYNGDLEIDIMESYQPSSPEVACLYQVFDELRVVKRFKQEKVKEMTEATLINSQALSLFKKFGNKKGMEVCYTKLGYIFYKRELWDESVECLSKARLLSEENINTDIFAHAKLKVDLANAMVKAKSSKEEVLMLFGSSIEIFKKHSKHEDFLPCLLDLAEALYETKDINSNIFMFIEEQLNNFYLSDKPILMQKFLLIKALHFKNTGKFQDACKYLVSVLEDFTVYLPSIRNKAIEILNEIFKLHIKSPPNLKKYIFKGSTKKDIVLILSNNLAEGPVSWAIGRFFKSVLKSNDRMSMIQFSSKCRVIFNLTKLPSNDLTIEKFEDDSFECLLYDSIMIATRQLSLNGFGNKSADKREEWIIIITDYDDIGSKATLEKVCSTLNRNNAKVIIASLAFRNSNIEELANNADNGTIFYMKTQEQAELTFREIEAFMCPEKEVYLPV</sequence>
<evidence type="ECO:0000256" key="1">
    <source>
        <dbReference type="SAM" id="Phobius"/>
    </source>
</evidence>
<keyword evidence="1" id="KW-1133">Transmembrane helix</keyword>
<dbReference type="Gene3D" id="3.40.50.410">
    <property type="entry name" value="von Willebrand factor, type A domain"/>
    <property type="match status" value="1"/>
</dbReference>
<proteinExistence type="predicted"/>
<organism evidence="2 3">
    <name type="scientific">Stentor coeruleus</name>
    <dbReference type="NCBI Taxonomy" id="5963"/>
    <lineage>
        <taxon>Eukaryota</taxon>
        <taxon>Sar</taxon>
        <taxon>Alveolata</taxon>
        <taxon>Ciliophora</taxon>
        <taxon>Postciliodesmatophora</taxon>
        <taxon>Heterotrichea</taxon>
        <taxon>Heterotrichida</taxon>
        <taxon>Stentoridae</taxon>
        <taxon>Stentor</taxon>
    </lineage>
</organism>
<keyword evidence="3" id="KW-1185">Reference proteome</keyword>
<keyword evidence="1" id="KW-0472">Membrane</keyword>
<dbReference type="Gene3D" id="1.25.40.10">
    <property type="entry name" value="Tetratricopeptide repeat domain"/>
    <property type="match status" value="1"/>
</dbReference>
<dbReference type="SUPFAM" id="SSF48452">
    <property type="entry name" value="TPR-like"/>
    <property type="match status" value="1"/>
</dbReference>
<evidence type="ECO:0000313" key="2">
    <source>
        <dbReference type="EMBL" id="OMJ90149.1"/>
    </source>
</evidence>
<dbReference type="SUPFAM" id="SSF53300">
    <property type="entry name" value="vWA-like"/>
    <property type="match status" value="1"/>
</dbReference>